<evidence type="ECO:0000313" key="3">
    <source>
        <dbReference type="Proteomes" id="UP000466681"/>
    </source>
</evidence>
<organism evidence="2 3">
    <name type="scientific">Mycolicibacterium moriokaense</name>
    <dbReference type="NCBI Taxonomy" id="39691"/>
    <lineage>
        <taxon>Bacteria</taxon>
        <taxon>Bacillati</taxon>
        <taxon>Actinomycetota</taxon>
        <taxon>Actinomycetes</taxon>
        <taxon>Mycobacteriales</taxon>
        <taxon>Mycobacteriaceae</taxon>
        <taxon>Mycolicibacterium</taxon>
    </lineage>
</organism>
<protein>
    <submittedName>
        <fullName evidence="2">Uncharacterized protein</fullName>
    </submittedName>
</protein>
<reference evidence="2 3" key="1">
    <citation type="journal article" date="2019" name="Emerg. Microbes Infect.">
        <title>Comprehensive subspecies identification of 175 nontuberculous mycobacteria species based on 7547 genomic profiles.</title>
        <authorList>
            <person name="Matsumoto Y."/>
            <person name="Kinjo T."/>
            <person name="Motooka D."/>
            <person name="Nabeya D."/>
            <person name="Jung N."/>
            <person name="Uechi K."/>
            <person name="Horii T."/>
            <person name="Iida T."/>
            <person name="Fujita J."/>
            <person name="Nakamura S."/>
        </authorList>
    </citation>
    <scope>NUCLEOTIDE SEQUENCE [LARGE SCALE GENOMIC DNA]</scope>
    <source>
        <strain evidence="2 3">JCM 6375</strain>
    </source>
</reference>
<dbReference type="EMBL" id="AP022560">
    <property type="protein sequence ID" value="BBW99902.1"/>
    <property type="molecule type" value="Genomic_DNA"/>
</dbReference>
<keyword evidence="3" id="KW-1185">Reference proteome</keyword>
<dbReference type="Proteomes" id="UP000466681">
    <property type="component" value="Chromosome"/>
</dbReference>
<feature type="compositionally biased region" description="Basic and acidic residues" evidence="1">
    <location>
        <begin position="142"/>
        <end position="163"/>
    </location>
</feature>
<evidence type="ECO:0000256" key="1">
    <source>
        <dbReference type="SAM" id="MobiDB-lite"/>
    </source>
</evidence>
<proteinExistence type="predicted"/>
<sequence>MASTEYTGEVAGVDTAAVYGAGALLAGGEDAVAVPRLDPCGMEQKGSRDNVFAALQQSAYVVERRGAGRVDDAVGVKVQDLADVGGRGDADRLTVDERADVDAVLGLGVHECADELEIVVVVENGGDDLAADRAGTPLNHPMRHDRTEHRAGRRPRDGGGSRW</sequence>
<name>A0AAD1H9R0_9MYCO</name>
<dbReference type="AlphaFoldDB" id="A0AAD1H9R0"/>
<feature type="region of interest" description="Disordered" evidence="1">
    <location>
        <begin position="129"/>
        <end position="163"/>
    </location>
</feature>
<gene>
    <name evidence="2" type="ORF">MMOR_08390</name>
</gene>
<accession>A0AAD1H9R0</accession>
<dbReference type="KEGG" id="mmor:MMOR_08390"/>
<evidence type="ECO:0000313" key="2">
    <source>
        <dbReference type="EMBL" id="BBW99902.1"/>
    </source>
</evidence>